<gene>
    <name evidence="5" type="ORF">HYH03_012242</name>
</gene>
<keyword evidence="2" id="KW-0808">Transferase</keyword>
<feature type="domain" description="Alpha-type protein kinase" evidence="4">
    <location>
        <begin position="288"/>
        <end position="532"/>
    </location>
</feature>
<reference evidence="5" key="1">
    <citation type="journal article" date="2020" name="bioRxiv">
        <title>Comparative genomics of Chlamydomonas.</title>
        <authorList>
            <person name="Craig R.J."/>
            <person name="Hasan A.R."/>
            <person name="Ness R.W."/>
            <person name="Keightley P.D."/>
        </authorList>
    </citation>
    <scope>NUCLEOTIDE SEQUENCE</scope>
    <source>
        <strain evidence="5">CCAP 11/70</strain>
    </source>
</reference>
<dbReference type="PROSITE" id="PS51158">
    <property type="entry name" value="ALPHA_KINASE"/>
    <property type="match status" value="1"/>
</dbReference>
<evidence type="ECO:0000313" key="5">
    <source>
        <dbReference type="EMBL" id="KAG2489220.1"/>
    </source>
</evidence>
<dbReference type="InterPro" id="IPR004166">
    <property type="entry name" value="a-kinase_dom"/>
</dbReference>
<comment type="caution">
    <text evidence="5">The sequence shown here is derived from an EMBL/GenBank/DDBJ whole genome shotgun (WGS) entry which is preliminary data.</text>
</comment>
<dbReference type="InterPro" id="IPR011009">
    <property type="entry name" value="Kinase-like_dom_sf"/>
</dbReference>
<evidence type="ECO:0000313" key="6">
    <source>
        <dbReference type="Proteomes" id="UP000612055"/>
    </source>
</evidence>
<dbReference type="AlphaFoldDB" id="A0A836BUA5"/>
<accession>A0A836BUA5</accession>
<keyword evidence="6" id="KW-1185">Reference proteome</keyword>
<keyword evidence="1" id="KW-0723">Serine/threonine-protein kinase</keyword>
<dbReference type="SMART" id="SM00811">
    <property type="entry name" value="Alpha_kinase"/>
    <property type="match status" value="1"/>
</dbReference>
<evidence type="ECO:0000256" key="1">
    <source>
        <dbReference type="ARBA" id="ARBA00022527"/>
    </source>
</evidence>
<sequence length="559" mass="61577">MVLLSQELDLAFVVDGTGSMQKSIDTVRKEVNSIARAVRDRFPALCLRVAFVCYRDYNDAAPITSLDFVEFPRSASARSSVTAGGQEGDRVFQDFVAGIKADGGDDDAEDVFSGLEAAAALSWRSANRLLVHIADAPMHGQRYHTFDCTANPKRDAYPEGDKNGRSGADILDRLRRGACVTKYYFAHLNSCTQKMIDTFREECGDPDWIQSDTLSNVSQLPELIVEVCSSTVAGTLATAPVRGLGRSGRREVIRLPISRLVPDWTKEREVPVSAQKVGLPIGIYSAARLLSDVRAGKPLPLVPNSDIRTIKIAAQPFASDGVTRWPFYAVNATPSASTGSPRSQQQQQQQLVMKRFKRPSCKTEVQVHRRERYLEQMETQVVAEVLAAEFNTQARLKNVQAKEISFVPVSLLRVTESGCPEEKRWFTAEPLLQGGAFTRFSNNAGYVNANDYRATLQAFTHWTHQFSDGVLMVTDLQGVLADGRFVLTDPAVHCGEHLDRFTSTNLGEEGAKLFFQTHECNGVCKGLGLRPHPLQPSGGHRLGMVTSVGADRYYDKASP</sequence>
<organism evidence="5 6">
    <name type="scientific">Edaphochlamys debaryana</name>
    <dbReference type="NCBI Taxonomy" id="47281"/>
    <lineage>
        <taxon>Eukaryota</taxon>
        <taxon>Viridiplantae</taxon>
        <taxon>Chlorophyta</taxon>
        <taxon>core chlorophytes</taxon>
        <taxon>Chlorophyceae</taxon>
        <taxon>CS clade</taxon>
        <taxon>Chlamydomonadales</taxon>
        <taxon>Chlamydomonadales incertae sedis</taxon>
        <taxon>Edaphochlamys</taxon>
    </lineage>
</organism>
<dbReference type="OrthoDB" id="544387at2759"/>
<dbReference type="GO" id="GO:0004674">
    <property type="term" value="F:protein serine/threonine kinase activity"/>
    <property type="evidence" value="ECO:0007669"/>
    <property type="project" value="UniProtKB-KW"/>
</dbReference>
<proteinExistence type="predicted"/>
<dbReference type="Pfam" id="PF02816">
    <property type="entry name" value="Alpha_kinase"/>
    <property type="match status" value="1"/>
</dbReference>
<dbReference type="InterPro" id="IPR036465">
    <property type="entry name" value="vWFA_dom_sf"/>
</dbReference>
<dbReference type="InterPro" id="IPR052969">
    <property type="entry name" value="Thr-specific_kinase-like"/>
</dbReference>
<dbReference type="Gene3D" id="3.30.200.20">
    <property type="entry name" value="Phosphorylase Kinase, domain 1"/>
    <property type="match status" value="1"/>
</dbReference>
<dbReference type="Gene3D" id="3.20.200.10">
    <property type="entry name" value="MHCK/EF2 kinase"/>
    <property type="match status" value="1"/>
</dbReference>
<name>A0A836BUA5_9CHLO</name>
<protein>
    <recommendedName>
        <fullName evidence="4">Alpha-type protein kinase domain-containing protein</fullName>
    </recommendedName>
</protein>
<dbReference type="Proteomes" id="UP000612055">
    <property type="component" value="Unassembled WGS sequence"/>
</dbReference>
<dbReference type="EMBL" id="JAEHOE010000075">
    <property type="protein sequence ID" value="KAG2489220.1"/>
    <property type="molecule type" value="Genomic_DNA"/>
</dbReference>
<dbReference type="SUPFAM" id="SSF53300">
    <property type="entry name" value="vWA-like"/>
    <property type="match status" value="1"/>
</dbReference>
<dbReference type="SUPFAM" id="SSF56112">
    <property type="entry name" value="Protein kinase-like (PK-like)"/>
    <property type="match status" value="1"/>
</dbReference>
<dbReference type="GO" id="GO:0005524">
    <property type="term" value="F:ATP binding"/>
    <property type="evidence" value="ECO:0007669"/>
    <property type="project" value="InterPro"/>
</dbReference>
<dbReference type="PANTHER" id="PTHR47763:SF4">
    <property type="entry name" value="ALPHA-PROTEIN KINASE VWKA"/>
    <property type="match status" value="1"/>
</dbReference>
<dbReference type="PANTHER" id="PTHR47763">
    <property type="entry name" value="ALPHA-PROTEIN KINASE VWKA"/>
    <property type="match status" value="1"/>
</dbReference>
<evidence type="ECO:0000256" key="3">
    <source>
        <dbReference type="ARBA" id="ARBA00022777"/>
    </source>
</evidence>
<evidence type="ECO:0000256" key="2">
    <source>
        <dbReference type="ARBA" id="ARBA00022679"/>
    </source>
</evidence>
<keyword evidence="3" id="KW-0418">Kinase</keyword>
<dbReference type="Gene3D" id="3.40.50.410">
    <property type="entry name" value="von Willebrand factor, type A domain"/>
    <property type="match status" value="1"/>
</dbReference>
<evidence type="ECO:0000259" key="4">
    <source>
        <dbReference type="PROSITE" id="PS51158"/>
    </source>
</evidence>